<comment type="cofactor">
    <cofactor evidence="1 4">
        <name>FAD</name>
        <dbReference type="ChEBI" id="CHEBI:57692"/>
    </cofactor>
</comment>
<feature type="signal peptide" evidence="5">
    <location>
        <begin position="1"/>
        <end position="23"/>
    </location>
</feature>
<accession>A0A3M7M246</accession>
<keyword evidence="5" id="KW-0732">Signal</keyword>
<dbReference type="OrthoDB" id="7777654at2759"/>
<sequence>MCTMKLAKGFLLFVGLVPALTFAAPAFHRRDYNSTCKRTKVAIIGGGVAGITAAQALSNQSVTDFLILEYQDHIGGRMRNTKFGSDPNGNPYTVELGANWISGLGEDTNGPENPVWTFSKQVNLTSPNSDAFSIATYNETGAVNYTDILDEFEDYWSKFEKSAGTILSENLQDRSFRAGLWQSGWRPKSDPKRKAVEFYLWDWETAQAPEDSSFVYGISGYNFTYYGFSEISNFCTDQRGFNTWLKHQASKFLQPNDPRLLLNTIVTNITYSDTGVHIATSNGSCVEADYAISTVSLGVLQNDAITFEPELPEWKQSAIATFYFGTYTKIFFQFNETFWPEDKQFFLYADPTTRGYYTVWQSLSTEGYLPGSNIIFATVVGDQSYRIEAQDDETTKAEGMEVLRKMFPNITVPEPVAFTYPRWTQTPWSHGSYSNWPTGTSLEMHQNLRANVGRLYFAGEAQSAEYFGFLHGAWFEGQEVGERIAGQITAECVNQPSGCGAYNRYEVLHGTTEFSEVNAFNGMGMSPFFVAETVGDAEASPQTSPVFLRIQADRV</sequence>
<protein>
    <recommendedName>
        <fullName evidence="4">Amine oxidase</fullName>
        <ecNumber evidence="4">1.4.3.-</ecNumber>
    </recommendedName>
</protein>
<feature type="domain" description="Amine oxidase" evidence="6">
    <location>
        <begin position="48"/>
        <end position="484"/>
    </location>
</feature>
<dbReference type="EC" id="1.4.3.-" evidence="4"/>
<feature type="chain" id="PRO_5017998831" description="Amine oxidase" evidence="5">
    <location>
        <begin position="24"/>
        <end position="555"/>
    </location>
</feature>
<dbReference type="Gene3D" id="3.90.660.10">
    <property type="match status" value="1"/>
</dbReference>
<dbReference type="SUPFAM" id="SSF51905">
    <property type="entry name" value="FAD/NAD(P)-binding domain"/>
    <property type="match status" value="1"/>
</dbReference>
<evidence type="ECO:0000256" key="5">
    <source>
        <dbReference type="SAM" id="SignalP"/>
    </source>
</evidence>
<gene>
    <name evidence="7" type="ORF">GMOD_00008271</name>
</gene>
<dbReference type="GO" id="GO:0016491">
    <property type="term" value="F:oxidoreductase activity"/>
    <property type="evidence" value="ECO:0007669"/>
    <property type="project" value="UniProtKB-KW"/>
</dbReference>
<feature type="binding site" evidence="3">
    <location>
        <position position="266"/>
    </location>
    <ligand>
        <name>FAD</name>
        <dbReference type="ChEBI" id="CHEBI:57692"/>
    </ligand>
</feature>
<dbReference type="InterPro" id="IPR002937">
    <property type="entry name" value="Amino_oxidase"/>
</dbReference>
<keyword evidence="2 4" id="KW-0560">Oxidoreductase</keyword>
<dbReference type="InterPro" id="IPR001613">
    <property type="entry name" value="Flavin_amine_oxidase"/>
</dbReference>
<name>A0A3M7M246_9PLEO</name>
<dbReference type="PANTHER" id="PTHR10742">
    <property type="entry name" value="FLAVIN MONOAMINE OXIDASE"/>
    <property type="match status" value="1"/>
</dbReference>
<dbReference type="PANTHER" id="PTHR10742:SF313">
    <property type="entry name" value="AMINE OXIDASE"/>
    <property type="match status" value="1"/>
</dbReference>
<dbReference type="InterPro" id="IPR036188">
    <property type="entry name" value="FAD/NAD-bd_sf"/>
</dbReference>
<evidence type="ECO:0000256" key="4">
    <source>
        <dbReference type="RuleBase" id="RU362067"/>
    </source>
</evidence>
<dbReference type="Gene3D" id="3.50.50.60">
    <property type="entry name" value="FAD/NAD(P)-binding domain"/>
    <property type="match status" value="1"/>
</dbReference>
<evidence type="ECO:0000256" key="3">
    <source>
        <dbReference type="PIRSR" id="PIRSR601613-1"/>
    </source>
</evidence>
<evidence type="ECO:0000256" key="1">
    <source>
        <dbReference type="ARBA" id="ARBA00001974"/>
    </source>
</evidence>
<dbReference type="PRINTS" id="PR00757">
    <property type="entry name" value="AMINEOXDASEF"/>
</dbReference>
<dbReference type="AlphaFoldDB" id="A0A3M7M246"/>
<keyword evidence="4" id="KW-0274">FAD</keyword>
<organism evidence="7 8">
    <name type="scientific">Pyrenophora seminiperda CCB06</name>
    <dbReference type="NCBI Taxonomy" id="1302712"/>
    <lineage>
        <taxon>Eukaryota</taxon>
        <taxon>Fungi</taxon>
        <taxon>Dikarya</taxon>
        <taxon>Ascomycota</taxon>
        <taxon>Pezizomycotina</taxon>
        <taxon>Dothideomycetes</taxon>
        <taxon>Pleosporomycetidae</taxon>
        <taxon>Pleosporales</taxon>
        <taxon>Pleosporineae</taxon>
        <taxon>Pleosporaceae</taxon>
        <taxon>Pyrenophora</taxon>
    </lineage>
</organism>
<keyword evidence="4" id="KW-0285">Flavoprotein</keyword>
<evidence type="ECO:0000313" key="7">
    <source>
        <dbReference type="EMBL" id="RMZ68553.1"/>
    </source>
</evidence>
<dbReference type="EMBL" id="KE747816">
    <property type="protein sequence ID" value="RMZ68553.1"/>
    <property type="molecule type" value="Genomic_DNA"/>
</dbReference>
<evidence type="ECO:0000313" key="8">
    <source>
        <dbReference type="Proteomes" id="UP000265663"/>
    </source>
</evidence>
<dbReference type="SUPFAM" id="SSF54373">
    <property type="entry name" value="FAD-linked reductases, C-terminal domain"/>
    <property type="match status" value="1"/>
</dbReference>
<dbReference type="GO" id="GO:0006598">
    <property type="term" value="P:polyamine catabolic process"/>
    <property type="evidence" value="ECO:0007669"/>
    <property type="project" value="TreeGrafter"/>
</dbReference>
<evidence type="ECO:0000256" key="2">
    <source>
        <dbReference type="ARBA" id="ARBA00023002"/>
    </source>
</evidence>
<evidence type="ECO:0000259" key="6">
    <source>
        <dbReference type="Pfam" id="PF01593"/>
    </source>
</evidence>
<reference evidence="7 8" key="1">
    <citation type="journal article" date="2014" name="PLoS ONE">
        <title>De novo Genome Assembly of the Fungal Plant Pathogen Pyrenophora semeniperda.</title>
        <authorList>
            <person name="Soliai M.M."/>
            <person name="Meyer S.E."/>
            <person name="Udall J.A."/>
            <person name="Elzinga D.E."/>
            <person name="Hermansen R.A."/>
            <person name="Bodily P.M."/>
            <person name="Hart A.A."/>
            <person name="Coleman C.E."/>
        </authorList>
    </citation>
    <scope>NUCLEOTIDE SEQUENCE [LARGE SCALE GENOMIC DNA]</scope>
    <source>
        <strain evidence="7 8">CCB06</strain>
        <tissue evidence="7">Mycelium</tissue>
    </source>
</reference>
<dbReference type="InterPro" id="IPR050281">
    <property type="entry name" value="Flavin_monoamine_oxidase"/>
</dbReference>
<comment type="similarity">
    <text evidence="4">Belongs to the flavin monoamine oxidase family.</text>
</comment>
<proteinExistence type="inferred from homology"/>
<dbReference type="Proteomes" id="UP000265663">
    <property type="component" value="Unassembled WGS sequence"/>
</dbReference>
<keyword evidence="8" id="KW-1185">Reference proteome</keyword>
<dbReference type="Pfam" id="PF01593">
    <property type="entry name" value="Amino_oxidase"/>
    <property type="match status" value="1"/>
</dbReference>